<dbReference type="InterPro" id="IPR019546">
    <property type="entry name" value="TAT_signal_bac_arc"/>
</dbReference>
<dbReference type="EMBL" id="EF100190">
    <property type="protein sequence ID" value="ABL60970.1"/>
    <property type="molecule type" value="Genomic_DNA"/>
</dbReference>
<gene>
    <name evidence="1" type="ORF">ALOHA_HF1019P19.33</name>
</gene>
<reference evidence="1" key="2">
    <citation type="journal article" date="2007" name="Proc. Natl. Acad. Sci. U.S.A.">
        <title>Proteorhodopsin photosystem gene expression enables photophosphorylation in a heterologous host.</title>
        <authorList>
            <person name="Martinez A."/>
            <person name="Bradley A.S."/>
            <person name="Waldbauer J.R."/>
            <person name="Summons R.E."/>
            <person name="Delong E.F."/>
        </authorList>
    </citation>
    <scope>NUCLEOTIDE SEQUENCE</scope>
</reference>
<dbReference type="AlphaFoldDB" id="A4GIG0"/>
<sequence>METKKQDVGQTGRRDFLKLSALGAAAAGTVITAGSATADEAKTVSGSGYHETEHVKTFYETARF</sequence>
<proteinExistence type="predicted"/>
<dbReference type="NCBIfam" id="TIGR02811">
    <property type="entry name" value="formate_TAT"/>
    <property type="match status" value="1"/>
</dbReference>
<dbReference type="InterPro" id="IPR006311">
    <property type="entry name" value="TAT_signal"/>
</dbReference>
<dbReference type="PIRSF" id="PIRSF036704">
    <property type="entry name" value="UCP036704"/>
    <property type="match status" value="1"/>
</dbReference>
<dbReference type="InterPro" id="IPR014177">
    <property type="entry name" value="Formate_DH_TAT-contain"/>
</dbReference>
<reference evidence="1" key="1">
    <citation type="journal article" date="2007" name="Environ. Microbiol.">
        <title>Proteorhodopsin photosystem gene clusters exhibit co-evolutionary trends and shared ancestry among diverse marine microbial phyla.</title>
        <authorList>
            <person name="McCarren J."/>
            <person name="Delong E.F."/>
        </authorList>
    </citation>
    <scope>NUCLEOTIDE SEQUENCE</scope>
</reference>
<organism evidence="1">
    <name type="scientific">uncultured marine bacterium HF10_19P19</name>
    <dbReference type="NCBI Taxonomy" id="413067"/>
    <lineage>
        <taxon>Bacteria</taxon>
        <taxon>environmental samples</taxon>
    </lineage>
</organism>
<name>A4GIG0_9BACT</name>
<evidence type="ECO:0008006" key="2">
    <source>
        <dbReference type="Google" id="ProtNLM"/>
    </source>
</evidence>
<evidence type="ECO:0000313" key="1">
    <source>
        <dbReference type="EMBL" id="ABL60970.1"/>
    </source>
</evidence>
<protein>
    <recommendedName>
        <fullName evidence="2">Formate dehydrogenase region TAT target</fullName>
    </recommendedName>
</protein>
<accession>A4GIG0</accession>
<dbReference type="NCBIfam" id="TIGR01409">
    <property type="entry name" value="TAT_signal_seq"/>
    <property type="match status" value="1"/>
</dbReference>
<dbReference type="PROSITE" id="PS51318">
    <property type="entry name" value="TAT"/>
    <property type="match status" value="1"/>
</dbReference>